<protein>
    <recommendedName>
        <fullName evidence="2">ABC-type transport auxiliary lipoprotein component domain-containing protein</fullName>
    </recommendedName>
</protein>
<dbReference type="Pfam" id="PF03886">
    <property type="entry name" value="ABC_trans_aux"/>
    <property type="match status" value="1"/>
</dbReference>
<keyword evidence="1" id="KW-0732">Signal</keyword>
<evidence type="ECO:0000256" key="1">
    <source>
        <dbReference type="SAM" id="SignalP"/>
    </source>
</evidence>
<evidence type="ECO:0000313" key="4">
    <source>
        <dbReference type="Proteomes" id="UP000192418"/>
    </source>
</evidence>
<feature type="domain" description="ABC-type transport auxiliary lipoprotein component" evidence="2">
    <location>
        <begin position="34"/>
        <end position="197"/>
    </location>
</feature>
<dbReference type="EMBL" id="FWXY01000034">
    <property type="protein sequence ID" value="SMD10322.1"/>
    <property type="molecule type" value="Genomic_DNA"/>
</dbReference>
<dbReference type="InterPro" id="IPR005586">
    <property type="entry name" value="ABC_trans_aux"/>
</dbReference>
<gene>
    <name evidence="3" type="ORF">SAMN02746065_13423</name>
</gene>
<dbReference type="Gene3D" id="3.40.50.10610">
    <property type="entry name" value="ABC-type transport auxiliary lipoprotein component"/>
    <property type="match status" value="1"/>
</dbReference>
<feature type="chain" id="PRO_5012009281" description="ABC-type transport auxiliary lipoprotein component domain-containing protein" evidence="1">
    <location>
        <begin position="24"/>
        <end position="207"/>
    </location>
</feature>
<proteinExistence type="predicted"/>
<evidence type="ECO:0000313" key="3">
    <source>
        <dbReference type="EMBL" id="SMD10322.1"/>
    </source>
</evidence>
<dbReference type="AlphaFoldDB" id="A0A1W2ELD0"/>
<reference evidence="3 4" key="1">
    <citation type="submission" date="2017-04" db="EMBL/GenBank/DDBJ databases">
        <authorList>
            <person name="Afonso C.L."/>
            <person name="Miller P.J."/>
            <person name="Scott M.A."/>
            <person name="Spackman E."/>
            <person name="Goraichik I."/>
            <person name="Dimitrov K.M."/>
            <person name="Suarez D.L."/>
            <person name="Swayne D.E."/>
        </authorList>
    </citation>
    <scope>NUCLEOTIDE SEQUENCE [LARGE SCALE GENOMIC DNA]</scope>
    <source>
        <strain evidence="3 4">DSM 3385</strain>
    </source>
</reference>
<dbReference type="Proteomes" id="UP000192418">
    <property type="component" value="Unassembled WGS sequence"/>
</dbReference>
<dbReference type="OrthoDB" id="5372878at2"/>
<keyword evidence="4" id="KW-1185">Reference proteome</keyword>
<organism evidence="3 4">
    <name type="scientific">Desulfocicer vacuolatum DSM 3385</name>
    <dbReference type="NCBI Taxonomy" id="1121400"/>
    <lineage>
        <taxon>Bacteria</taxon>
        <taxon>Pseudomonadati</taxon>
        <taxon>Thermodesulfobacteriota</taxon>
        <taxon>Desulfobacteria</taxon>
        <taxon>Desulfobacterales</taxon>
        <taxon>Desulfobacteraceae</taxon>
        <taxon>Desulfocicer</taxon>
    </lineage>
</organism>
<feature type="signal peptide" evidence="1">
    <location>
        <begin position="1"/>
        <end position="23"/>
    </location>
</feature>
<name>A0A1W2ELD0_9BACT</name>
<accession>A0A1W2ELD0</accession>
<dbReference type="STRING" id="1121400.SAMN02746065_13423"/>
<sequence length="207" mass="23202">MKKKFMHIRLVVFILLFCINAMGCQGKTPSVSFYALTPIAVPQNTSGGQGRLENVSIGIGPIHFPRTLQRPQIVTRPSANRLDLSEFHRWGGDLKQDFLNVLVQNISIITGSNQIFKYPWSPSFKPRYRVTLDVIQFDGRLGDTVLLNSIWEIKQGEPGNEKSEIKRSIIEQPISGEDYNALVKAKSDALKTLSVKITDKITVMDGT</sequence>
<evidence type="ECO:0000259" key="2">
    <source>
        <dbReference type="Pfam" id="PF03886"/>
    </source>
</evidence>
<dbReference type="SUPFAM" id="SSF159594">
    <property type="entry name" value="XCC0632-like"/>
    <property type="match status" value="1"/>
</dbReference>